<dbReference type="AlphaFoldDB" id="X1KAX5"/>
<proteinExistence type="predicted"/>
<feature type="non-terminal residue" evidence="1">
    <location>
        <position position="244"/>
    </location>
</feature>
<accession>X1KAX5</accession>
<gene>
    <name evidence="1" type="ORF">S03H2_60098</name>
</gene>
<name>X1KAX5_9ZZZZ</name>
<feature type="non-terminal residue" evidence="1">
    <location>
        <position position="1"/>
    </location>
</feature>
<organism evidence="1">
    <name type="scientific">marine sediment metagenome</name>
    <dbReference type="NCBI Taxonomy" id="412755"/>
    <lineage>
        <taxon>unclassified sequences</taxon>
        <taxon>metagenomes</taxon>
        <taxon>ecological metagenomes</taxon>
    </lineage>
</organism>
<sequence length="244" mass="27855">PDIKELPYGTRRFIETLGNPPSAGFGGFAMSAGSEFAAEMLKGALSPALTIMKRAQHRRTKETWLTSEQANILFRQDKIQSAYWNLVTSSEGYENVIARQLYEAQMPYPSIPDFILYARYHGNPDDTRGTVWDWFDVPARDYKVWEWMGLQRLTTLQVQTLFRRGLISESILNRHLAEIGWSRDDRDTIQELGWTVPNAMLLTQGNLFQGKSPADILRDITIADINPKYANTYFDAILTKPASQ</sequence>
<comment type="caution">
    <text evidence="1">The sequence shown here is derived from an EMBL/GenBank/DDBJ whole genome shotgun (WGS) entry which is preliminary data.</text>
</comment>
<evidence type="ECO:0000313" key="1">
    <source>
        <dbReference type="EMBL" id="GAH87374.1"/>
    </source>
</evidence>
<reference evidence="1" key="1">
    <citation type="journal article" date="2014" name="Front. Microbiol.">
        <title>High frequency of phylogenetically diverse reductive dehalogenase-homologous genes in deep subseafloor sedimentary metagenomes.</title>
        <authorList>
            <person name="Kawai M."/>
            <person name="Futagami T."/>
            <person name="Toyoda A."/>
            <person name="Takaki Y."/>
            <person name="Nishi S."/>
            <person name="Hori S."/>
            <person name="Arai W."/>
            <person name="Tsubouchi T."/>
            <person name="Morono Y."/>
            <person name="Uchiyama I."/>
            <person name="Ito T."/>
            <person name="Fujiyama A."/>
            <person name="Inagaki F."/>
            <person name="Takami H."/>
        </authorList>
    </citation>
    <scope>NUCLEOTIDE SEQUENCE</scope>
    <source>
        <strain evidence="1">Expedition CK06-06</strain>
    </source>
</reference>
<protein>
    <submittedName>
        <fullName evidence="1">Uncharacterized protein</fullName>
    </submittedName>
</protein>
<dbReference type="EMBL" id="BARU01038700">
    <property type="protein sequence ID" value="GAH87374.1"/>
    <property type="molecule type" value="Genomic_DNA"/>
</dbReference>